<dbReference type="EMBL" id="CAJVPT010023808">
    <property type="protein sequence ID" value="CAG8667343.1"/>
    <property type="molecule type" value="Genomic_DNA"/>
</dbReference>
<keyword evidence="2" id="KW-1185">Reference proteome</keyword>
<protein>
    <submittedName>
        <fullName evidence="1">15758_t:CDS:1</fullName>
    </submittedName>
</protein>
<reference evidence="1" key="1">
    <citation type="submission" date="2021-06" db="EMBL/GenBank/DDBJ databases">
        <authorList>
            <person name="Kallberg Y."/>
            <person name="Tangrot J."/>
            <person name="Rosling A."/>
        </authorList>
    </citation>
    <scope>NUCLEOTIDE SEQUENCE</scope>
    <source>
        <strain evidence="1">CL356</strain>
    </source>
</reference>
<feature type="non-terminal residue" evidence="1">
    <location>
        <position position="70"/>
    </location>
</feature>
<accession>A0ACA9NMV5</accession>
<sequence length="70" mass="7092">MSTALSPSPIPVTSPAPGAVAANTASSILSPPQHQRQHPNGEQLLQPPSDPVPPIAVDFALSDTPGMSIT</sequence>
<gene>
    <name evidence="1" type="ORF">ACOLOM_LOCUS8816</name>
</gene>
<proteinExistence type="predicted"/>
<comment type="caution">
    <text evidence="1">The sequence shown here is derived from an EMBL/GenBank/DDBJ whole genome shotgun (WGS) entry which is preliminary data.</text>
</comment>
<name>A0ACA9NMV5_9GLOM</name>
<evidence type="ECO:0000313" key="2">
    <source>
        <dbReference type="Proteomes" id="UP000789525"/>
    </source>
</evidence>
<dbReference type="Proteomes" id="UP000789525">
    <property type="component" value="Unassembled WGS sequence"/>
</dbReference>
<evidence type="ECO:0000313" key="1">
    <source>
        <dbReference type="EMBL" id="CAG8667343.1"/>
    </source>
</evidence>
<organism evidence="1 2">
    <name type="scientific">Acaulospora colombiana</name>
    <dbReference type="NCBI Taxonomy" id="27376"/>
    <lineage>
        <taxon>Eukaryota</taxon>
        <taxon>Fungi</taxon>
        <taxon>Fungi incertae sedis</taxon>
        <taxon>Mucoromycota</taxon>
        <taxon>Glomeromycotina</taxon>
        <taxon>Glomeromycetes</taxon>
        <taxon>Diversisporales</taxon>
        <taxon>Acaulosporaceae</taxon>
        <taxon>Acaulospora</taxon>
    </lineage>
</organism>